<organism evidence="2 3">
    <name type="scientific">Lujinxingia litoralis</name>
    <dbReference type="NCBI Taxonomy" id="2211119"/>
    <lineage>
        <taxon>Bacteria</taxon>
        <taxon>Deltaproteobacteria</taxon>
        <taxon>Bradymonadales</taxon>
        <taxon>Lujinxingiaceae</taxon>
        <taxon>Lujinxingia</taxon>
    </lineage>
</organism>
<evidence type="ECO:0000259" key="1">
    <source>
        <dbReference type="PROSITE" id="PS00652"/>
    </source>
</evidence>
<proteinExistence type="predicted"/>
<protein>
    <submittedName>
        <fullName evidence="2">Caib/baif family protein</fullName>
    </submittedName>
</protein>
<accession>A0A328C450</accession>
<sequence length="144" mass="16609">MNDTIPLGRREFEKALNDLLRAYQSTEEGQASYHSDDSVRCHHCMFTTGSTDCSFCTYCRDCQNCTYCTQCNECEHCHQSSYCVRSKRCASSSYLILSQDCTDCVFCFGCVGLVKKEFHILNQKFPRDRYFKLVKELKAALQIP</sequence>
<dbReference type="Proteomes" id="UP000249169">
    <property type="component" value="Unassembled WGS sequence"/>
</dbReference>
<feature type="domain" description="TNFR-Cys" evidence="1">
    <location>
        <begin position="41"/>
        <end position="83"/>
    </location>
</feature>
<dbReference type="RefSeq" id="WP_111730968.1">
    <property type="nucleotide sequence ID" value="NZ_QHKO01000009.1"/>
</dbReference>
<evidence type="ECO:0000313" key="2">
    <source>
        <dbReference type="EMBL" id="RAL20602.1"/>
    </source>
</evidence>
<dbReference type="PROSITE" id="PS00652">
    <property type="entry name" value="TNFR_NGFR_1"/>
    <property type="match status" value="1"/>
</dbReference>
<dbReference type="OrthoDB" id="5520386at2"/>
<reference evidence="2 3" key="1">
    <citation type="submission" date="2018-05" db="EMBL/GenBank/DDBJ databases">
        <title>Lujinxingia marina gen. nov. sp. nov., a new facultative anaerobic member of the class Deltaproteobacteria, and proposal of Lujinxingaceae fam. nov.</title>
        <authorList>
            <person name="Li C.-M."/>
        </authorList>
    </citation>
    <scope>NUCLEOTIDE SEQUENCE [LARGE SCALE GENOMIC DNA]</scope>
    <source>
        <strain evidence="2 3">B210</strain>
    </source>
</reference>
<dbReference type="AlphaFoldDB" id="A0A328C450"/>
<dbReference type="EMBL" id="QHKO01000009">
    <property type="protein sequence ID" value="RAL20602.1"/>
    <property type="molecule type" value="Genomic_DNA"/>
</dbReference>
<name>A0A328C450_9DELT</name>
<comment type="caution">
    <text evidence="2">The sequence shown here is derived from an EMBL/GenBank/DDBJ whole genome shotgun (WGS) entry which is preliminary data.</text>
</comment>
<gene>
    <name evidence="2" type="ORF">DL240_16355</name>
</gene>
<dbReference type="InterPro" id="IPR001368">
    <property type="entry name" value="TNFR/NGFR_Cys_rich_reg"/>
</dbReference>
<evidence type="ECO:0000313" key="3">
    <source>
        <dbReference type="Proteomes" id="UP000249169"/>
    </source>
</evidence>
<keyword evidence="3" id="KW-1185">Reference proteome</keyword>